<reference evidence="2 3" key="1">
    <citation type="journal article" date="2012" name="PLoS ONE">
        <title>The purine-utilizing bacterium Clostridium acidurici 9a: a genome-guided metabolic reconsideration.</title>
        <authorList>
            <person name="Hartwich K."/>
            <person name="Poehlein A."/>
            <person name="Daniel R."/>
        </authorList>
    </citation>
    <scope>NUCLEOTIDE SEQUENCE [LARGE SCALE GENOMIC DNA]</scope>
    <source>
        <strain evidence="3">ATCC 7906 / DSM 604 / BCRC 14475 / CIP 104303 / KCTC 5404 / NCIMB 10678 / 9a</strain>
    </source>
</reference>
<evidence type="ECO:0008006" key="4">
    <source>
        <dbReference type="Google" id="ProtNLM"/>
    </source>
</evidence>
<feature type="transmembrane region" description="Helical" evidence="1">
    <location>
        <begin position="477"/>
        <end position="494"/>
    </location>
</feature>
<feature type="transmembrane region" description="Helical" evidence="1">
    <location>
        <begin position="394"/>
        <end position="416"/>
    </location>
</feature>
<evidence type="ECO:0000313" key="3">
    <source>
        <dbReference type="Proteomes" id="UP000006094"/>
    </source>
</evidence>
<feature type="transmembrane region" description="Helical" evidence="1">
    <location>
        <begin position="304"/>
        <end position="324"/>
    </location>
</feature>
<evidence type="ECO:0000256" key="1">
    <source>
        <dbReference type="SAM" id="Phobius"/>
    </source>
</evidence>
<dbReference type="STRING" id="1128398.Curi_c06320"/>
<dbReference type="RefSeq" id="WP_014966842.1">
    <property type="nucleotide sequence ID" value="NC_018664.1"/>
</dbReference>
<keyword evidence="1" id="KW-1133">Transmembrane helix</keyword>
<sequence>MVVLDELDFEKSEKIINDKLSMGLLSCKTGDSHKSSSEESLFMTIATGRRVSIPNNTFKTIKKVKEKGVIEDYDEIKRSLDAKYSSFSKHIDFLGDTLKKNKKKTSYIGNSSESLIISDKNGEIDYWEKEVNYNIDWLKTNTEKMLNRSDVLLVSFNVNNSEERIRLLEEYLKSISRHNVMVFPKTVSGDMDYRLNSTIVPILYSENNNNVGILTSKSTKRLGVITNLDIFPTIISYYDINMSSSIGNEIEVVEKSNLLEKNKEIFKEFLNLNIIKYVFHGLLTVIQVYIVYSYLHKNKDRNKLKFLVAIIPMSILISLVLGLFHLHTSIVLYLTIVLGLSILLIPYLYSKNIRVVETLSVLTNVIILLGVFLKPSMLYNSFIGYNSIIAGGRFYGFNNEIMGVLMITSAITYFFVRDILKNSIISNIFLISYIPIVIISLSGRFGANFGGYLTSIALFLVLIYLSILNKKANKKSLLTLIAIGIGILCVNLYFDIRNDAGSHAGKLLERVRLLGYYEFIDMIIKKLKQLIYMTIVPPWCIIFISQIYFMIKKFRQIERSKLTKGLTMFIISIVALIVNDTGVVAFVYMNAYLIGLMIESDYS</sequence>
<protein>
    <recommendedName>
        <fullName evidence="4">Transmembrane protein</fullName>
    </recommendedName>
</protein>
<feature type="transmembrane region" description="Helical" evidence="1">
    <location>
        <begin position="449"/>
        <end position="468"/>
    </location>
</feature>
<proteinExistence type="predicted"/>
<feature type="transmembrane region" description="Helical" evidence="1">
    <location>
        <begin position="569"/>
        <end position="594"/>
    </location>
</feature>
<feature type="transmembrane region" description="Helical" evidence="1">
    <location>
        <begin position="530"/>
        <end position="549"/>
    </location>
</feature>
<feature type="transmembrane region" description="Helical" evidence="1">
    <location>
        <begin position="361"/>
        <end position="382"/>
    </location>
</feature>
<evidence type="ECO:0000313" key="2">
    <source>
        <dbReference type="EMBL" id="AFS77705.1"/>
    </source>
</evidence>
<dbReference type="OrthoDB" id="3199331at2"/>
<dbReference type="KEGG" id="cad:Curi_c06320"/>
<gene>
    <name evidence="2" type="ordered locus">Curi_c06320</name>
</gene>
<feature type="transmembrane region" description="Helical" evidence="1">
    <location>
        <begin position="423"/>
        <end position="443"/>
    </location>
</feature>
<name>K0AY69_GOTA9</name>
<dbReference type="HOGENOM" id="CLU_424360_0_0_9"/>
<dbReference type="AlphaFoldDB" id="K0AY69"/>
<dbReference type="eggNOG" id="COG1524">
    <property type="taxonomic scope" value="Bacteria"/>
</dbReference>
<keyword evidence="3" id="KW-1185">Reference proteome</keyword>
<organism evidence="2 3">
    <name type="scientific">Gottschalkia acidurici (strain ATCC 7906 / DSM 604 / BCRC 14475 / CIP 104303 / KCTC 5404 / NCIMB 10678 / 9a)</name>
    <name type="common">Clostridium acidurici</name>
    <dbReference type="NCBI Taxonomy" id="1128398"/>
    <lineage>
        <taxon>Bacteria</taxon>
        <taxon>Bacillati</taxon>
        <taxon>Bacillota</taxon>
        <taxon>Tissierellia</taxon>
        <taxon>Tissierellales</taxon>
        <taxon>Gottschalkiaceae</taxon>
        <taxon>Gottschalkia</taxon>
    </lineage>
</organism>
<dbReference type="Proteomes" id="UP000006094">
    <property type="component" value="Chromosome"/>
</dbReference>
<keyword evidence="1" id="KW-0472">Membrane</keyword>
<accession>K0AY69</accession>
<keyword evidence="1" id="KW-0812">Transmembrane</keyword>
<dbReference type="EMBL" id="CP003326">
    <property type="protein sequence ID" value="AFS77705.1"/>
    <property type="molecule type" value="Genomic_DNA"/>
</dbReference>
<feature type="transmembrane region" description="Helical" evidence="1">
    <location>
        <begin position="330"/>
        <end position="349"/>
    </location>
</feature>
<feature type="transmembrane region" description="Helical" evidence="1">
    <location>
        <begin position="274"/>
        <end position="292"/>
    </location>
</feature>